<dbReference type="InterPro" id="IPR040676">
    <property type="entry name" value="DUF5641"/>
</dbReference>
<keyword evidence="1" id="KW-0862">Zinc</keyword>
<dbReference type="RefSeq" id="XP_062698549.1">
    <property type="nucleotide sequence ID" value="XM_062842565.1"/>
</dbReference>
<keyword evidence="1" id="KW-0479">Metal-binding</keyword>
<keyword evidence="5" id="KW-1185">Reference proteome</keyword>
<protein>
    <recommendedName>
        <fullName evidence="3">CCHC-type domain-containing protein</fullName>
    </recommendedName>
</protein>
<keyword evidence="1" id="KW-0863">Zinc-finger</keyword>
<dbReference type="PANTHER" id="PTHR47331:SF5">
    <property type="entry name" value="RIBONUCLEASE H"/>
    <property type="match status" value="1"/>
</dbReference>
<feature type="compositionally biased region" description="Low complexity" evidence="2">
    <location>
        <begin position="1090"/>
        <end position="1099"/>
    </location>
</feature>
<proteinExistence type="predicted"/>
<organism evidence="4 5">
    <name type="scientific">Aedes albopictus</name>
    <name type="common">Asian tiger mosquito</name>
    <name type="synonym">Stegomyia albopicta</name>
    <dbReference type="NCBI Taxonomy" id="7160"/>
    <lineage>
        <taxon>Eukaryota</taxon>
        <taxon>Metazoa</taxon>
        <taxon>Ecdysozoa</taxon>
        <taxon>Arthropoda</taxon>
        <taxon>Hexapoda</taxon>
        <taxon>Insecta</taxon>
        <taxon>Pterygota</taxon>
        <taxon>Neoptera</taxon>
        <taxon>Endopterygota</taxon>
        <taxon>Diptera</taxon>
        <taxon>Nematocera</taxon>
        <taxon>Culicoidea</taxon>
        <taxon>Culicidae</taxon>
        <taxon>Culicinae</taxon>
        <taxon>Aedini</taxon>
        <taxon>Aedes</taxon>
        <taxon>Stegomyia</taxon>
    </lineage>
</organism>
<dbReference type="InterPro" id="IPR001878">
    <property type="entry name" value="Znf_CCHC"/>
</dbReference>
<dbReference type="GeneID" id="134284171"/>
<feature type="compositionally biased region" description="Polar residues" evidence="2">
    <location>
        <begin position="441"/>
        <end position="454"/>
    </location>
</feature>
<dbReference type="EnsemblMetazoa" id="AALFPA23_016082.R23449">
    <property type="protein sequence ID" value="AALFPA23_016082.P23449"/>
    <property type="gene ID" value="AALFPA23_016082"/>
</dbReference>
<dbReference type="Pfam" id="PF03564">
    <property type="entry name" value="DUF1759"/>
    <property type="match status" value="1"/>
</dbReference>
<feature type="compositionally biased region" description="Low complexity" evidence="2">
    <location>
        <begin position="417"/>
        <end position="440"/>
    </location>
</feature>
<reference evidence="5" key="1">
    <citation type="journal article" date="2015" name="Proc. Natl. Acad. Sci. U.S.A.">
        <title>Genome sequence of the Asian Tiger mosquito, Aedes albopictus, reveals insights into its biology, genetics, and evolution.</title>
        <authorList>
            <person name="Chen X.G."/>
            <person name="Jiang X."/>
            <person name="Gu J."/>
            <person name="Xu M."/>
            <person name="Wu Y."/>
            <person name="Deng Y."/>
            <person name="Zhang C."/>
            <person name="Bonizzoni M."/>
            <person name="Dermauw W."/>
            <person name="Vontas J."/>
            <person name="Armbruster P."/>
            <person name="Huang X."/>
            <person name="Yang Y."/>
            <person name="Zhang H."/>
            <person name="He W."/>
            <person name="Peng H."/>
            <person name="Liu Y."/>
            <person name="Wu K."/>
            <person name="Chen J."/>
            <person name="Lirakis M."/>
            <person name="Topalis P."/>
            <person name="Van Leeuwen T."/>
            <person name="Hall A.B."/>
            <person name="Jiang X."/>
            <person name="Thorpe C."/>
            <person name="Mueller R.L."/>
            <person name="Sun C."/>
            <person name="Waterhouse R.M."/>
            <person name="Yan G."/>
            <person name="Tu Z.J."/>
            <person name="Fang X."/>
            <person name="James A.A."/>
        </authorList>
    </citation>
    <scope>NUCLEOTIDE SEQUENCE [LARGE SCALE GENOMIC DNA]</scope>
    <source>
        <strain evidence="5">Foshan</strain>
    </source>
</reference>
<feature type="region of interest" description="Disordered" evidence="2">
    <location>
        <begin position="1090"/>
        <end position="1114"/>
    </location>
</feature>
<evidence type="ECO:0000313" key="5">
    <source>
        <dbReference type="Proteomes" id="UP000069940"/>
    </source>
</evidence>
<evidence type="ECO:0000259" key="3">
    <source>
        <dbReference type="PROSITE" id="PS50158"/>
    </source>
</evidence>
<dbReference type="InterPro" id="IPR005312">
    <property type="entry name" value="DUF1759"/>
</dbReference>
<evidence type="ECO:0000256" key="2">
    <source>
        <dbReference type="SAM" id="MobiDB-lite"/>
    </source>
</evidence>
<dbReference type="PANTHER" id="PTHR47331">
    <property type="entry name" value="PHD-TYPE DOMAIN-CONTAINING PROTEIN"/>
    <property type="match status" value="1"/>
</dbReference>
<evidence type="ECO:0000256" key="1">
    <source>
        <dbReference type="PROSITE-ProRule" id="PRU00047"/>
    </source>
</evidence>
<dbReference type="Proteomes" id="UP000069940">
    <property type="component" value="Unassembled WGS sequence"/>
</dbReference>
<feature type="region of interest" description="Disordered" evidence="2">
    <location>
        <begin position="410"/>
        <end position="454"/>
    </location>
</feature>
<dbReference type="Pfam" id="PF18701">
    <property type="entry name" value="DUF5641"/>
    <property type="match status" value="1"/>
</dbReference>
<reference evidence="4" key="2">
    <citation type="submission" date="2025-05" db="UniProtKB">
        <authorList>
            <consortium name="EnsemblMetazoa"/>
        </authorList>
    </citation>
    <scope>IDENTIFICATION</scope>
    <source>
        <strain evidence="4">Foshan</strain>
    </source>
</reference>
<feature type="domain" description="CCHC-type" evidence="3">
    <location>
        <begin position="378"/>
        <end position="393"/>
    </location>
</feature>
<sequence length="1114" mass="126781">MADDLRGLLKREKRIRDSLDSVASFVHEFKEEEDKDEVEVRLQLLESTFHDFHKVREKIDVILDEADEDEVVDTEESEQERQVRLKLTAKKREADSAVVSRNVENCYCKAKAALLKWRNQMRPVIPSSAVPVAQPVLSRVKLPEIKLPSFSGVLRDWVSYRDAFQSLIHRNRELTDMDKFTYLRSSLSGDALLEVSSIELSAANYSIAWDALEDRYHNRKLIVKAYLDAIFGIESMRRESYEALSQLISDFEKNLQMLKKMNQDTDSWSTILVHMVCSRLDSTTLRFWEAAHNSKEVPTYRNLITFLKNHCAVLQSVESRNPAGEMKKPTISVSHPSTSSTGRCCFCSESFHPAFLCGRFQKMTIPERYDAVRKNGLCMNCLSSGHLARSCSKGLCRQCGRKHHTLLHSEANSAKISSVPQTSTKPPSQSQAQAQPGTPTHQTASTTHHQYEPSTSLSIIHTHSQNPQLATDQQPILQNTVSLPSQIRSFSRQVLLSTAIVRIRDDDGSTTLARALLDSCSQYCFVTSEFCRRMNLKEFSNYLTVKGIGGSASVSQRAVSGTVSPRFASISNFEKVMHFNVLPKLTIPLPCEGFDVSRWNLPDRIVLADPEFYQTSDIDMIIGAEYYLDLLQEGSFRLSEYGPTFQNTVFGWIVSGRISKATASMPVTTTTLCCTAEPQDRGPLPRKQSIIESIPPWVGFTKDSVSTEWNGFSDPTSLEERKAVSLPVQAVPLSEISSLRSSLSSLVQLVAWIRRFRHNPQRVNRNSRKTGYLSSQDNEDALLQFVRLSQEECFPQEIASLSREDQVIDSSKILTPKLREGVLRVGGRLRNAPVSEDRKHPMITDHRHPLASMIIQHYHLKMLHSGQQVLHKCVTCFRMRPRCQEQLMPPERVNPAPPFLKVRKKRTMLYLSDLHIRTKWTRQQRDNIVVGTMVLLIGERLPSLKWNLGRVTEVFRGSDGNIRVVEGQRRVFQRRDITRLHRWCFGTRGGLCGLRTPPLFYPVPSPRDIPPFEVDQSKIFLQQRVKIPFLAVEDNRRTSLKKCVVNRCTRKINTIQPLSSSQQDPLKSSEKMDRHRIALLVGTYLLGQQQQQKHQGKTGAHFLNDNDLSHHHVP</sequence>
<evidence type="ECO:0000313" key="4">
    <source>
        <dbReference type="EnsemblMetazoa" id="AALFPA23_016082.P23449"/>
    </source>
</evidence>
<dbReference type="PROSITE" id="PS50158">
    <property type="entry name" value="ZF_CCHC"/>
    <property type="match status" value="1"/>
</dbReference>
<name>A0ABM1Z8K2_AEDAL</name>
<accession>A0ABM1Z8K2</accession>